<protein>
    <recommendedName>
        <fullName evidence="3">PCI domain-containing protein 2 homolog</fullName>
    </recommendedName>
    <alternativeName>
        <fullName evidence="2">CSN12-like protein</fullName>
    </alternativeName>
</protein>
<dbReference type="GO" id="GO:0016973">
    <property type="term" value="P:poly(A)+ mRNA export from nucleus"/>
    <property type="evidence" value="ECO:0007669"/>
    <property type="project" value="TreeGrafter"/>
</dbReference>
<accession>A0A1B6GMP8</accession>
<dbReference type="PANTHER" id="PTHR12732">
    <property type="entry name" value="UNCHARACTERIZED PROTEASOME COMPONENT REGION PCI-CONTAINING"/>
    <property type="match status" value="1"/>
</dbReference>
<dbReference type="GO" id="GO:0070390">
    <property type="term" value="C:transcription export complex 2"/>
    <property type="evidence" value="ECO:0007669"/>
    <property type="project" value="TreeGrafter"/>
</dbReference>
<dbReference type="GO" id="GO:0000973">
    <property type="term" value="P:post-transcriptional tethering of RNA polymerase II gene DNA at nuclear periphery"/>
    <property type="evidence" value="ECO:0007669"/>
    <property type="project" value="TreeGrafter"/>
</dbReference>
<dbReference type="GO" id="GO:0006368">
    <property type="term" value="P:transcription elongation by RNA polymerase II"/>
    <property type="evidence" value="ECO:0007669"/>
    <property type="project" value="TreeGrafter"/>
</dbReference>
<proteinExistence type="inferred from homology"/>
<organism evidence="5">
    <name type="scientific">Cuerna arida</name>
    <dbReference type="NCBI Taxonomy" id="1464854"/>
    <lineage>
        <taxon>Eukaryota</taxon>
        <taxon>Metazoa</taxon>
        <taxon>Ecdysozoa</taxon>
        <taxon>Arthropoda</taxon>
        <taxon>Hexapoda</taxon>
        <taxon>Insecta</taxon>
        <taxon>Pterygota</taxon>
        <taxon>Neoptera</taxon>
        <taxon>Paraneoptera</taxon>
        <taxon>Hemiptera</taxon>
        <taxon>Auchenorrhyncha</taxon>
        <taxon>Membracoidea</taxon>
        <taxon>Cicadellidae</taxon>
        <taxon>Cicadellinae</taxon>
        <taxon>Proconiini</taxon>
        <taxon>Cuerna</taxon>
    </lineage>
</organism>
<name>A0A1B6GMP8_9HEMI</name>
<dbReference type="EMBL" id="GECZ01006060">
    <property type="protein sequence ID" value="JAS63709.1"/>
    <property type="molecule type" value="Transcribed_RNA"/>
</dbReference>
<evidence type="ECO:0000256" key="1">
    <source>
        <dbReference type="ARBA" id="ARBA00025771"/>
    </source>
</evidence>
<dbReference type="InterPro" id="IPR000717">
    <property type="entry name" value="PCI_dom"/>
</dbReference>
<feature type="domain" description="PCI" evidence="4">
    <location>
        <begin position="204"/>
        <end position="385"/>
    </location>
</feature>
<dbReference type="InterPro" id="IPR045114">
    <property type="entry name" value="Csn12-like"/>
</dbReference>
<dbReference type="InterPro" id="IPR036388">
    <property type="entry name" value="WH-like_DNA-bd_sf"/>
</dbReference>
<dbReference type="FunFam" id="1.10.10.10:FF:000146">
    <property type="entry name" value="PCI domain-containing protein 2 homolog"/>
    <property type="match status" value="1"/>
</dbReference>
<dbReference type="GO" id="GO:0003723">
    <property type="term" value="F:RNA binding"/>
    <property type="evidence" value="ECO:0007669"/>
    <property type="project" value="InterPro"/>
</dbReference>
<dbReference type="GO" id="GO:0003690">
    <property type="term" value="F:double-stranded DNA binding"/>
    <property type="evidence" value="ECO:0007669"/>
    <property type="project" value="InterPro"/>
</dbReference>
<dbReference type="PANTHER" id="PTHR12732:SF0">
    <property type="entry name" value="PCI DOMAIN-CONTAINING PROTEIN 2"/>
    <property type="match status" value="1"/>
</dbReference>
<dbReference type="SMART" id="SM00753">
    <property type="entry name" value="PAM"/>
    <property type="match status" value="1"/>
</dbReference>
<evidence type="ECO:0000259" key="4">
    <source>
        <dbReference type="PROSITE" id="PS50250"/>
    </source>
</evidence>
<dbReference type="Pfam" id="PF01399">
    <property type="entry name" value="PCI"/>
    <property type="match status" value="1"/>
</dbReference>
<comment type="similarity">
    <text evidence="1">Belongs to the CSN12 family.</text>
</comment>
<evidence type="ECO:0000256" key="2">
    <source>
        <dbReference type="ARBA" id="ARBA00033214"/>
    </source>
</evidence>
<gene>
    <name evidence="5" type="ORF">g.7729</name>
</gene>
<sequence>MSQSLSSYFSMITNAWRNKAGEKLADYLSYRHNHAQNPNLQVSNPEAQCSDFLNSPLDEVVAAHLRCINEMKKKNYNSAYEHQTVLVQNLTKVFQGLRDENWLLPAVNGVCLELRMVATHLMKQPGTGTKPLEKAAECLMACFRICTADNRTSEHDTKKWGMMSLVNQLFKVYFRINKLHLMKPLIRAIDSSPLKDRFSLSQQITYRYFVGRMAMFYSDYSTANEYLTYAFTECHVMSKKNKRWILLNLVPVKILLGYMPTRDVLEKYDLLQLWEVVVAVKRGCISELSNAMQQHQTFFIKSGIYLIIEKLKIITYRNLAKKVYLFVKTPQMSMLTLLVALQLMDNTSIELEEAHCILANLINEGKVKGYISIQHQKVVLSKIDPFPKLTSLN</sequence>
<dbReference type="PROSITE" id="PS50250">
    <property type="entry name" value="PCI"/>
    <property type="match status" value="1"/>
</dbReference>
<evidence type="ECO:0000256" key="3">
    <source>
        <dbReference type="ARBA" id="ARBA00072421"/>
    </source>
</evidence>
<dbReference type="Gene3D" id="1.10.10.10">
    <property type="entry name" value="Winged helix-like DNA-binding domain superfamily/Winged helix DNA-binding domain"/>
    <property type="match status" value="1"/>
</dbReference>
<dbReference type="AlphaFoldDB" id="A0A1B6GMP8"/>
<evidence type="ECO:0000313" key="5">
    <source>
        <dbReference type="EMBL" id="JAS63709.1"/>
    </source>
</evidence>
<reference evidence="5" key="1">
    <citation type="submission" date="2015-11" db="EMBL/GenBank/DDBJ databases">
        <title>De novo transcriptome assembly of four potential Pierce s Disease insect vectors from Arizona vineyards.</title>
        <authorList>
            <person name="Tassone E.E."/>
        </authorList>
    </citation>
    <scope>NUCLEOTIDE SEQUENCE</scope>
</reference>